<accession>A0A948TQ02</accession>
<reference evidence="4" key="2">
    <citation type="submission" date="2021-04" db="EMBL/GenBank/DDBJ databases">
        <authorList>
            <person name="Gilroy R."/>
        </authorList>
    </citation>
    <scope>NUCLEOTIDE SEQUENCE</scope>
    <source>
        <strain evidence="4">8470</strain>
    </source>
</reference>
<dbReference type="EMBL" id="JAHLFJ010000125">
    <property type="protein sequence ID" value="MBU3857478.1"/>
    <property type="molecule type" value="Genomic_DNA"/>
</dbReference>
<organism evidence="4 5">
    <name type="scientific">Candidatus Phocaeicola excrementipullorum</name>
    <dbReference type="NCBI Taxonomy" id="2838731"/>
    <lineage>
        <taxon>Bacteria</taxon>
        <taxon>Pseudomonadati</taxon>
        <taxon>Bacteroidota</taxon>
        <taxon>Bacteroidia</taxon>
        <taxon>Bacteroidales</taxon>
        <taxon>Bacteroidaceae</taxon>
        <taxon>Phocaeicola</taxon>
    </lineage>
</organism>
<dbReference type="InterPro" id="IPR029000">
    <property type="entry name" value="Cyclophilin-like_dom_sf"/>
</dbReference>
<dbReference type="Gene3D" id="2.40.100.20">
    <property type="match status" value="1"/>
</dbReference>
<feature type="chain" id="PRO_5037761319" description="Cyclophilin-like domain-containing protein" evidence="2">
    <location>
        <begin position="23"/>
        <end position="183"/>
    </location>
</feature>
<dbReference type="Pfam" id="PF18050">
    <property type="entry name" value="Cyclophil_like2"/>
    <property type="match status" value="1"/>
</dbReference>
<keyword evidence="2" id="KW-0732">Signal</keyword>
<evidence type="ECO:0000256" key="2">
    <source>
        <dbReference type="SAM" id="SignalP"/>
    </source>
</evidence>
<evidence type="ECO:0000313" key="4">
    <source>
        <dbReference type="EMBL" id="MBU3857478.1"/>
    </source>
</evidence>
<feature type="region of interest" description="Disordered" evidence="1">
    <location>
        <begin position="24"/>
        <end position="61"/>
    </location>
</feature>
<dbReference type="Proteomes" id="UP000784286">
    <property type="component" value="Unassembled WGS sequence"/>
</dbReference>
<dbReference type="PROSITE" id="PS51257">
    <property type="entry name" value="PROKAR_LIPOPROTEIN"/>
    <property type="match status" value="1"/>
</dbReference>
<reference evidence="4" key="1">
    <citation type="journal article" date="2021" name="PeerJ">
        <title>Extensive microbial diversity within the chicken gut microbiome revealed by metagenomics and culture.</title>
        <authorList>
            <person name="Gilroy R."/>
            <person name="Ravi A."/>
            <person name="Getino M."/>
            <person name="Pursley I."/>
            <person name="Horton D.L."/>
            <person name="Alikhan N.F."/>
            <person name="Baker D."/>
            <person name="Gharbi K."/>
            <person name="Hall N."/>
            <person name="Watson M."/>
            <person name="Adriaenssens E.M."/>
            <person name="Foster-Nyarko E."/>
            <person name="Jarju S."/>
            <person name="Secka A."/>
            <person name="Antonio M."/>
            <person name="Oren A."/>
            <person name="Chaudhuri R.R."/>
            <person name="La Ragione R."/>
            <person name="Hildebrand F."/>
            <person name="Pallen M.J."/>
        </authorList>
    </citation>
    <scope>NUCLEOTIDE SEQUENCE</scope>
    <source>
        <strain evidence="4">8470</strain>
    </source>
</reference>
<evidence type="ECO:0000259" key="3">
    <source>
        <dbReference type="Pfam" id="PF18050"/>
    </source>
</evidence>
<feature type="signal peptide" evidence="2">
    <location>
        <begin position="1"/>
        <end position="22"/>
    </location>
</feature>
<feature type="domain" description="Cyclophilin-like" evidence="3">
    <location>
        <begin position="69"/>
        <end position="176"/>
    </location>
</feature>
<sequence>MKRLINCWGLATLLLLTANALTACSDDDPTEEKTETPALPSDEGEGGNEENTDDNNGNNNELMERNITISANGTSFSATLEDNDAARAFAAMLPLTLDMNEMNGNEKYHYLDSSLPTESYRPGTIRTGDLMLYGSSCVVLFYETFPSGYSYTRLGQTDSPEGLAAALGSGNVSVRFAIAENQK</sequence>
<protein>
    <recommendedName>
        <fullName evidence="3">Cyclophilin-like domain-containing protein</fullName>
    </recommendedName>
</protein>
<dbReference type="SUPFAM" id="SSF50891">
    <property type="entry name" value="Cyclophilin-like"/>
    <property type="match status" value="1"/>
</dbReference>
<dbReference type="AlphaFoldDB" id="A0A948TQ02"/>
<proteinExistence type="predicted"/>
<gene>
    <name evidence="4" type="ORF">H9928_13280</name>
</gene>
<feature type="compositionally biased region" description="Acidic residues" evidence="1">
    <location>
        <begin position="42"/>
        <end position="53"/>
    </location>
</feature>
<dbReference type="InterPro" id="IPR041183">
    <property type="entry name" value="Cyclophilin-like"/>
</dbReference>
<evidence type="ECO:0000313" key="5">
    <source>
        <dbReference type="Proteomes" id="UP000784286"/>
    </source>
</evidence>
<name>A0A948TQ02_9BACT</name>
<comment type="caution">
    <text evidence="4">The sequence shown here is derived from an EMBL/GenBank/DDBJ whole genome shotgun (WGS) entry which is preliminary data.</text>
</comment>
<evidence type="ECO:0000256" key="1">
    <source>
        <dbReference type="SAM" id="MobiDB-lite"/>
    </source>
</evidence>